<sequence length="78" mass="9047">MIHYCTCTTRSDFIFFLTEVHVKNIKLIQINEGYFFIFLIGQSSFLIKTPKIYVLLKSYVLQKLQAAHTTADVCRILG</sequence>
<comment type="caution">
    <text evidence="1">The sequence shown here is derived from an EMBL/GenBank/DDBJ whole genome shotgun (WGS) entry which is preliminary data.</text>
</comment>
<keyword evidence="2" id="KW-1185">Reference proteome</keyword>
<evidence type="ECO:0000313" key="2">
    <source>
        <dbReference type="Proteomes" id="UP000607653"/>
    </source>
</evidence>
<proteinExistence type="predicted"/>
<reference evidence="1 2" key="1">
    <citation type="journal article" date="2020" name="Mol. Biol. Evol.">
        <title>Distinct Expression and Methylation Patterns for Genes with Different Fates following a Single Whole-Genome Duplication in Flowering Plants.</title>
        <authorList>
            <person name="Shi T."/>
            <person name="Rahmani R.S."/>
            <person name="Gugger P.F."/>
            <person name="Wang M."/>
            <person name="Li H."/>
            <person name="Zhang Y."/>
            <person name="Li Z."/>
            <person name="Wang Q."/>
            <person name="Van de Peer Y."/>
            <person name="Marchal K."/>
            <person name="Chen J."/>
        </authorList>
    </citation>
    <scope>NUCLEOTIDE SEQUENCE [LARGE SCALE GENOMIC DNA]</scope>
    <source>
        <tissue evidence="1">Leaf</tissue>
    </source>
</reference>
<evidence type="ECO:0000313" key="1">
    <source>
        <dbReference type="EMBL" id="DAD39686.1"/>
    </source>
</evidence>
<accession>A0A822Z9F5</accession>
<dbReference type="EMBL" id="DUZY01000005">
    <property type="protein sequence ID" value="DAD39686.1"/>
    <property type="molecule type" value="Genomic_DNA"/>
</dbReference>
<dbReference type="Proteomes" id="UP000607653">
    <property type="component" value="Unassembled WGS sequence"/>
</dbReference>
<dbReference type="AlphaFoldDB" id="A0A822Z9F5"/>
<gene>
    <name evidence="1" type="ORF">HUJ06_014009</name>
</gene>
<protein>
    <submittedName>
        <fullName evidence="1">Uncharacterized protein</fullName>
    </submittedName>
</protein>
<organism evidence="1 2">
    <name type="scientific">Nelumbo nucifera</name>
    <name type="common">Sacred lotus</name>
    <dbReference type="NCBI Taxonomy" id="4432"/>
    <lineage>
        <taxon>Eukaryota</taxon>
        <taxon>Viridiplantae</taxon>
        <taxon>Streptophyta</taxon>
        <taxon>Embryophyta</taxon>
        <taxon>Tracheophyta</taxon>
        <taxon>Spermatophyta</taxon>
        <taxon>Magnoliopsida</taxon>
        <taxon>Proteales</taxon>
        <taxon>Nelumbonaceae</taxon>
        <taxon>Nelumbo</taxon>
    </lineage>
</organism>
<name>A0A822Z9F5_NELNU</name>